<name>A0A7W9FNM6_9HYPH</name>
<keyword evidence="4" id="KW-1185">Reference proteome</keyword>
<dbReference type="RefSeq" id="WP_183857308.1">
    <property type="nucleotide sequence ID" value="NZ_JACHOO010000006.1"/>
</dbReference>
<evidence type="ECO:0000256" key="1">
    <source>
        <dbReference type="SAM" id="MobiDB-lite"/>
    </source>
</evidence>
<keyword evidence="2" id="KW-1133">Transmembrane helix</keyword>
<evidence type="ECO:0000313" key="3">
    <source>
        <dbReference type="EMBL" id="MBB5754003.1"/>
    </source>
</evidence>
<dbReference type="Proteomes" id="UP000523821">
    <property type="component" value="Unassembled WGS sequence"/>
</dbReference>
<organism evidence="3 4">
    <name type="scientific">Prosthecomicrobium pneumaticum</name>
    <dbReference type="NCBI Taxonomy" id="81895"/>
    <lineage>
        <taxon>Bacteria</taxon>
        <taxon>Pseudomonadati</taxon>
        <taxon>Pseudomonadota</taxon>
        <taxon>Alphaproteobacteria</taxon>
        <taxon>Hyphomicrobiales</taxon>
        <taxon>Kaistiaceae</taxon>
        <taxon>Prosthecomicrobium</taxon>
    </lineage>
</organism>
<comment type="caution">
    <text evidence="3">The sequence shown here is derived from an EMBL/GenBank/DDBJ whole genome shotgun (WGS) entry which is preliminary data.</text>
</comment>
<keyword evidence="2" id="KW-0812">Transmembrane</keyword>
<keyword evidence="2" id="KW-0472">Membrane</keyword>
<feature type="transmembrane region" description="Helical" evidence="2">
    <location>
        <begin position="37"/>
        <end position="57"/>
    </location>
</feature>
<proteinExistence type="predicted"/>
<evidence type="ECO:0000313" key="4">
    <source>
        <dbReference type="Proteomes" id="UP000523821"/>
    </source>
</evidence>
<protein>
    <submittedName>
        <fullName evidence="3">Uncharacterized protein</fullName>
    </submittedName>
</protein>
<feature type="compositionally biased region" description="Polar residues" evidence="1">
    <location>
        <begin position="1"/>
        <end position="11"/>
    </location>
</feature>
<gene>
    <name evidence="3" type="ORF">GGQ63_003078</name>
</gene>
<accession>A0A7W9FNM6</accession>
<sequence>MDARNQRTPPKQTGPEGEPELTATEARQGQSLNRMRYVLGIGLVLVIFGFIASYMLAPS</sequence>
<evidence type="ECO:0000256" key="2">
    <source>
        <dbReference type="SAM" id="Phobius"/>
    </source>
</evidence>
<reference evidence="3 4" key="1">
    <citation type="submission" date="2020-08" db="EMBL/GenBank/DDBJ databases">
        <title>Genomic Encyclopedia of Type Strains, Phase IV (KMG-IV): sequencing the most valuable type-strain genomes for metagenomic binning, comparative biology and taxonomic classification.</title>
        <authorList>
            <person name="Goeker M."/>
        </authorList>
    </citation>
    <scope>NUCLEOTIDE SEQUENCE [LARGE SCALE GENOMIC DNA]</scope>
    <source>
        <strain evidence="3 4">DSM 16268</strain>
    </source>
</reference>
<dbReference type="AlphaFoldDB" id="A0A7W9FNM6"/>
<feature type="region of interest" description="Disordered" evidence="1">
    <location>
        <begin position="1"/>
        <end position="27"/>
    </location>
</feature>
<dbReference type="EMBL" id="JACHOO010000006">
    <property type="protein sequence ID" value="MBB5754003.1"/>
    <property type="molecule type" value="Genomic_DNA"/>
</dbReference>